<dbReference type="Pfam" id="PF00069">
    <property type="entry name" value="Pkinase"/>
    <property type="match status" value="1"/>
</dbReference>
<evidence type="ECO:0000256" key="7">
    <source>
        <dbReference type="ARBA" id="ARBA00047899"/>
    </source>
</evidence>
<evidence type="ECO:0000256" key="4">
    <source>
        <dbReference type="ARBA" id="ARBA00022741"/>
    </source>
</evidence>
<dbReference type="EMBL" id="KZ559508">
    <property type="protein sequence ID" value="PLN84902.1"/>
    <property type="molecule type" value="Genomic_DNA"/>
</dbReference>
<dbReference type="GO" id="GO:0005524">
    <property type="term" value="F:ATP binding"/>
    <property type="evidence" value="ECO:0007669"/>
    <property type="project" value="UniProtKB-UniRule"/>
</dbReference>
<evidence type="ECO:0000313" key="12">
    <source>
        <dbReference type="Proteomes" id="UP000235023"/>
    </source>
</evidence>
<dbReference type="GO" id="GO:0000245">
    <property type="term" value="P:spliceosomal complex assembly"/>
    <property type="evidence" value="ECO:0007669"/>
    <property type="project" value="TreeGrafter"/>
</dbReference>
<gene>
    <name evidence="11" type="ORF">BDW42DRAFT_25435</name>
</gene>
<evidence type="ECO:0000256" key="8">
    <source>
        <dbReference type="ARBA" id="ARBA00048679"/>
    </source>
</evidence>
<dbReference type="PROSITE" id="PS00107">
    <property type="entry name" value="PROTEIN_KINASE_ATP"/>
    <property type="match status" value="1"/>
</dbReference>
<keyword evidence="2" id="KW-0723">Serine/threonine-protein kinase</keyword>
<comment type="catalytic activity">
    <reaction evidence="8">
        <text>L-seryl-[protein] + ATP = O-phospho-L-seryl-[protein] + ADP + H(+)</text>
        <dbReference type="Rhea" id="RHEA:17989"/>
        <dbReference type="Rhea" id="RHEA-COMP:9863"/>
        <dbReference type="Rhea" id="RHEA-COMP:11604"/>
        <dbReference type="ChEBI" id="CHEBI:15378"/>
        <dbReference type="ChEBI" id="CHEBI:29999"/>
        <dbReference type="ChEBI" id="CHEBI:30616"/>
        <dbReference type="ChEBI" id="CHEBI:83421"/>
        <dbReference type="ChEBI" id="CHEBI:456216"/>
        <dbReference type="EC" id="2.7.11.1"/>
    </reaction>
</comment>
<dbReference type="InterPro" id="IPR011009">
    <property type="entry name" value="Kinase-like_dom_sf"/>
</dbReference>
<dbReference type="SMART" id="SM00220">
    <property type="entry name" value="S_TKc"/>
    <property type="match status" value="1"/>
</dbReference>
<dbReference type="InterPro" id="IPR051334">
    <property type="entry name" value="SRPK"/>
</dbReference>
<keyword evidence="12" id="KW-1185">Reference proteome</keyword>
<proteinExistence type="predicted"/>
<evidence type="ECO:0000259" key="10">
    <source>
        <dbReference type="PROSITE" id="PS50011"/>
    </source>
</evidence>
<reference evidence="12" key="1">
    <citation type="submission" date="2017-12" db="EMBL/GenBank/DDBJ databases">
        <authorList>
            <consortium name="DOE Joint Genome Institute"/>
            <person name="Mondo S.J."/>
            <person name="Kjaerbolling I."/>
            <person name="Vesth T.C."/>
            <person name="Frisvad J.C."/>
            <person name="Nybo J.L."/>
            <person name="Theobald S."/>
            <person name="Kuo A."/>
            <person name="Bowyer P."/>
            <person name="Matsuda Y."/>
            <person name="Lyhne E.K."/>
            <person name="Kogle M.E."/>
            <person name="Clum A."/>
            <person name="Lipzen A."/>
            <person name="Salamov A."/>
            <person name="Ngan C.Y."/>
            <person name="Daum C."/>
            <person name="Chiniquy J."/>
            <person name="Barry K."/>
            <person name="LaButti K."/>
            <person name="Haridas S."/>
            <person name="Simmons B.A."/>
            <person name="Magnuson J.K."/>
            <person name="Mortensen U.H."/>
            <person name="Larsen T.O."/>
            <person name="Grigoriev I.V."/>
            <person name="Baker S.E."/>
            <person name="Andersen M.R."/>
            <person name="Nordberg H.P."/>
            <person name="Cantor M.N."/>
            <person name="Hua S.X."/>
        </authorList>
    </citation>
    <scope>NUCLEOTIDE SEQUENCE [LARGE SCALE GENOMIC DNA]</scope>
    <source>
        <strain evidence="12">IBT 19404</strain>
    </source>
</reference>
<keyword evidence="3" id="KW-0808">Transferase</keyword>
<keyword evidence="5 11" id="KW-0418">Kinase</keyword>
<dbReference type="GO" id="GO:0005737">
    <property type="term" value="C:cytoplasm"/>
    <property type="evidence" value="ECO:0007669"/>
    <property type="project" value="TreeGrafter"/>
</dbReference>
<evidence type="ECO:0000256" key="1">
    <source>
        <dbReference type="ARBA" id="ARBA00012513"/>
    </source>
</evidence>
<dbReference type="GO" id="GO:0005634">
    <property type="term" value="C:nucleus"/>
    <property type="evidence" value="ECO:0007669"/>
    <property type="project" value="TreeGrafter"/>
</dbReference>
<organism evidence="11 12">
    <name type="scientific">Aspergillus taichungensis</name>
    <dbReference type="NCBI Taxonomy" id="482145"/>
    <lineage>
        <taxon>Eukaryota</taxon>
        <taxon>Fungi</taxon>
        <taxon>Dikarya</taxon>
        <taxon>Ascomycota</taxon>
        <taxon>Pezizomycotina</taxon>
        <taxon>Eurotiomycetes</taxon>
        <taxon>Eurotiomycetidae</taxon>
        <taxon>Eurotiales</taxon>
        <taxon>Aspergillaceae</taxon>
        <taxon>Aspergillus</taxon>
        <taxon>Aspergillus subgen. Circumdati</taxon>
    </lineage>
</organism>
<keyword evidence="6 9" id="KW-0067">ATP-binding</keyword>
<name>A0A2J5I4Z1_9EURO</name>
<feature type="domain" description="Protein kinase" evidence="10">
    <location>
        <begin position="53"/>
        <end position="392"/>
    </location>
</feature>
<dbReference type="PANTHER" id="PTHR47634:SF9">
    <property type="entry name" value="PROTEIN KINASE DOMAIN-CONTAINING PROTEIN-RELATED"/>
    <property type="match status" value="1"/>
</dbReference>
<dbReference type="Gene3D" id="1.10.510.10">
    <property type="entry name" value="Transferase(Phosphotransferase) domain 1"/>
    <property type="match status" value="1"/>
</dbReference>
<dbReference type="AlphaFoldDB" id="A0A2J5I4Z1"/>
<evidence type="ECO:0000256" key="2">
    <source>
        <dbReference type="ARBA" id="ARBA00022527"/>
    </source>
</evidence>
<dbReference type="InterPro" id="IPR017441">
    <property type="entry name" value="Protein_kinase_ATP_BS"/>
</dbReference>
<evidence type="ECO:0000256" key="3">
    <source>
        <dbReference type="ARBA" id="ARBA00022679"/>
    </source>
</evidence>
<accession>A0A2J5I4Z1</accession>
<dbReference type="PANTHER" id="PTHR47634">
    <property type="entry name" value="PROTEIN KINASE DOMAIN-CONTAINING PROTEIN-RELATED"/>
    <property type="match status" value="1"/>
</dbReference>
<dbReference type="InterPro" id="IPR000719">
    <property type="entry name" value="Prot_kinase_dom"/>
</dbReference>
<evidence type="ECO:0000256" key="9">
    <source>
        <dbReference type="PROSITE-ProRule" id="PRU10141"/>
    </source>
</evidence>
<evidence type="ECO:0000313" key="11">
    <source>
        <dbReference type="EMBL" id="PLN84902.1"/>
    </source>
</evidence>
<keyword evidence="4 9" id="KW-0547">Nucleotide-binding</keyword>
<sequence length="396" mass="45069">MSSAQWTCTPRVFPTSGVKLLDQSAELDEETLPTYQPELYYPVTQGEVLNGRYQTLAKLGYGVTSTVWLAKDLVASTYVVLKIYVTGHNRDLERELDIYKHINSVEAQHPGRNFIRRLLGHFDLQGPHGCHVCLVHEPLGMTADFLVRMAPRNEKTLDFMKPALRQLLIALDFLHSECHIIHTDLQLKNLLLPGPETSHLSRFEEREVANPTPRKKLKDRIIYKSCGFLSTGGLPILADFGEARLGNKEHNDDIMPNAYRAPEVILRSTWDYKVDIWGIAMVAWDIVSSRALIKGKNPDGILDDRVHMAELIALLGPPPPGFREQRHLSSAFWDESGNWKDVAPIPDVTLESLAEEVEGEDKEGFLRWLRMALQWKPEDRPTALELLFDEWMMKGL</sequence>
<dbReference type="EC" id="2.7.11.1" evidence="1"/>
<dbReference type="GO" id="GO:0004674">
    <property type="term" value="F:protein serine/threonine kinase activity"/>
    <property type="evidence" value="ECO:0007669"/>
    <property type="project" value="UniProtKB-KW"/>
</dbReference>
<dbReference type="Proteomes" id="UP000235023">
    <property type="component" value="Unassembled WGS sequence"/>
</dbReference>
<evidence type="ECO:0000256" key="5">
    <source>
        <dbReference type="ARBA" id="ARBA00022777"/>
    </source>
</evidence>
<dbReference type="PROSITE" id="PS50011">
    <property type="entry name" value="PROTEIN_KINASE_DOM"/>
    <property type="match status" value="1"/>
</dbReference>
<comment type="catalytic activity">
    <reaction evidence="7">
        <text>L-threonyl-[protein] + ATP = O-phospho-L-threonyl-[protein] + ADP + H(+)</text>
        <dbReference type="Rhea" id="RHEA:46608"/>
        <dbReference type="Rhea" id="RHEA-COMP:11060"/>
        <dbReference type="Rhea" id="RHEA-COMP:11605"/>
        <dbReference type="ChEBI" id="CHEBI:15378"/>
        <dbReference type="ChEBI" id="CHEBI:30013"/>
        <dbReference type="ChEBI" id="CHEBI:30616"/>
        <dbReference type="ChEBI" id="CHEBI:61977"/>
        <dbReference type="ChEBI" id="CHEBI:456216"/>
        <dbReference type="EC" id="2.7.11.1"/>
    </reaction>
</comment>
<dbReference type="Gene3D" id="3.30.200.20">
    <property type="entry name" value="Phosphorylase Kinase, domain 1"/>
    <property type="match status" value="1"/>
</dbReference>
<dbReference type="GO" id="GO:0050684">
    <property type="term" value="P:regulation of mRNA processing"/>
    <property type="evidence" value="ECO:0007669"/>
    <property type="project" value="TreeGrafter"/>
</dbReference>
<evidence type="ECO:0000256" key="6">
    <source>
        <dbReference type="ARBA" id="ARBA00022840"/>
    </source>
</evidence>
<protein>
    <recommendedName>
        <fullName evidence="1">non-specific serine/threonine protein kinase</fullName>
        <ecNumber evidence="1">2.7.11.1</ecNumber>
    </recommendedName>
</protein>
<dbReference type="SUPFAM" id="SSF56112">
    <property type="entry name" value="Protein kinase-like (PK-like)"/>
    <property type="match status" value="1"/>
</dbReference>
<feature type="binding site" evidence="9">
    <location>
        <position position="82"/>
    </location>
    <ligand>
        <name>ATP</name>
        <dbReference type="ChEBI" id="CHEBI:30616"/>
    </ligand>
</feature>
<dbReference type="OrthoDB" id="5979581at2759"/>